<dbReference type="InterPro" id="IPR050570">
    <property type="entry name" value="Cell_wall_metabolism_enzyme"/>
</dbReference>
<proteinExistence type="inferred from homology"/>
<dbReference type="EMBL" id="UHED01000001">
    <property type="protein sequence ID" value="SUM83327.1"/>
    <property type="molecule type" value="Genomic_DNA"/>
</dbReference>
<dbReference type="GO" id="GO:0004222">
    <property type="term" value="F:metalloendopeptidase activity"/>
    <property type="evidence" value="ECO:0007669"/>
    <property type="project" value="TreeGrafter"/>
</dbReference>
<evidence type="ECO:0000313" key="8">
    <source>
        <dbReference type="Proteomes" id="UP000254707"/>
    </source>
</evidence>
<comment type="cofactor">
    <cofactor evidence="2">
        <name>Zn(2+)</name>
        <dbReference type="ChEBI" id="CHEBI:29105"/>
    </cofactor>
</comment>
<comment type="similarity">
    <text evidence="3">Belongs to the peptidase M23B family.</text>
</comment>
<evidence type="ECO:0000256" key="4">
    <source>
        <dbReference type="ARBA" id="ARBA00012322"/>
    </source>
</evidence>
<dbReference type="CDD" id="cd12797">
    <property type="entry name" value="M23_peptidase"/>
    <property type="match status" value="1"/>
</dbReference>
<sequence length="313" mass="35798">METINAQIIINKIEDHDAQWLYHHFSESFQEVSSFEELEKLLSNYNALRGENNLYRHLNINRQDEYIWFDNKMATGASVTLNKYQEIVGMSLLPIGHNHNAKHTKYSYTIPIKEPCLVYWGGDNELTNDHHRFKQQRHALDLVRVKDGYTYKGNPNECENYYSYGTSIVAPANGVVEAIVDGIPDNLPGDSNTVHPEGNYIIIKHGRNEYSMIAHIKPYSFKIEKGDMLLRGQHIAEVGNSGNTPEPHIHFQVMKDKHIQATQTLKIQFQNVTAPVKGDIVTYKGDSIVVKEKHELSKLAKGIRSNITHLFKS</sequence>
<evidence type="ECO:0000256" key="2">
    <source>
        <dbReference type="ARBA" id="ARBA00001947"/>
    </source>
</evidence>
<protein>
    <recommendedName>
        <fullName evidence="4">lysostaphin</fullName>
        <ecNumber evidence="4">3.4.24.75</ecNumber>
    </recommendedName>
</protein>
<evidence type="ECO:0000259" key="6">
    <source>
        <dbReference type="Pfam" id="PF01551"/>
    </source>
</evidence>
<accession>A0A380HPA0</accession>
<comment type="catalytic activity">
    <reaction evidence="1">
        <text>Hydrolysis of the -Gly-|-Gly- bond in the pentaglycine inter-peptide link joining staphylococcal cell wall peptidoglycans.</text>
        <dbReference type="EC" id="3.4.24.75"/>
    </reaction>
</comment>
<keyword evidence="5" id="KW-0378">Hydrolase</keyword>
<feature type="domain" description="M23ase beta-sheet core" evidence="6">
    <location>
        <begin position="163"/>
        <end position="257"/>
    </location>
</feature>
<dbReference type="InterPro" id="IPR016047">
    <property type="entry name" value="M23ase_b-sheet_dom"/>
</dbReference>
<organism evidence="7 8">
    <name type="scientific">Staphylococcus saprophyticus</name>
    <dbReference type="NCBI Taxonomy" id="29385"/>
    <lineage>
        <taxon>Bacteria</taxon>
        <taxon>Bacillati</taxon>
        <taxon>Bacillota</taxon>
        <taxon>Bacilli</taxon>
        <taxon>Bacillales</taxon>
        <taxon>Staphylococcaceae</taxon>
        <taxon>Staphylococcus</taxon>
    </lineage>
</organism>
<dbReference type="SUPFAM" id="SSF51261">
    <property type="entry name" value="Duplicated hybrid motif"/>
    <property type="match status" value="1"/>
</dbReference>
<gene>
    <name evidence="7" type="ORF">NCTC7688_01905</name>
</gene>
<reference evidence="7 8" key="1">
    <citation type="submission" date="2018-06" db="EMBL/GenBank/DDBJ databases">
        <authorList>
            <consortium name="Pathogen Informatics"/>
            <person name="Doyle S."/>
        </authorList>
    </citation>
    <scope>NUCLEOTIDE SEQUENCE [LARGE SCALE GENOMIC DNA]</scope>
    <source>
        <strain evidence="7 8">NCTC7688</strain>
    </source>
</reference>
<name>A0A380HPA0_STASA</name>
<evidence type="ECO:0000256" key="5">
    <source>
        <dbReference type="ARBA" id="ARBA00023049"/>
    </source>
</evidence>
<evidence type="ECO:0000256" key="1">
    <source>
        <dbReference type="ARBA" id="ARBA00001667"/>
    </source>
</evidence>
<dbReference type="Pfam" id="PF01551">
    <property type="entry name" value="Peptidase_M23"/>
    <property type="match status" value="1"/>
</dbReference>
<dbReference type="EC" id="3.4.24.75" evidence="4"/>
<evidence type="ECO:0000313" key="7">
    <source>
        <dbReference type="EMBL" id="SUM83327.1"/>
    </source>
</evidence>
<dbReference type="Proteomes" id="UP000254707">
    <property type="component" value="Unassembled WGS sequence"/>
</dbReference>
<dbReference type="PANTHER" id="PTHR21666:SF270">
    <property type="entry name" value="MUREIN HYDROLASE ACTIVATOR ENVC"/>
    <property type="match status" value="1"/>
</dbReference>
<dbReference type="Gene3D" id="2.70.70.10">
    <property type="entry name" value="Glucose Permease (Domain IIA)"/>
    <property type="match status" value="1"/>
</dbReference>
<dbReference type="RefSeq" id="WP_002483643.1">
    <property type="nucleotide sequence ID" value="NZ_CAXOQR010000002.1"/>
</dbReference>
<evidence type="ECO:0000256" key="3">
    <source>
        <dbReference type="ARBA" id="ARBA00006646"/>
    </source>
</evidence>
<dbReference type="AlphaFoldDB" id="A0A380HPA0"/>
<dbReference type="PANTHER" id="PTHR21666">
    <property type="entry name" value="PEPTIDASE-RELATED"/>
    <property type="match status" value="1"/>
</dbReference>
<dbReference type="GO" id="GO:0006508">
    <property type="term" value="P:proteolysis"/>
    <property type="evidence" value="ECO:0007669"/>
    <property type="project" value="UniProtKB-KW"/>
</dbReference>
<keyword evidence="5" id="KW-0645">Protease</keyword>
<dbReference type="InterPro" id="IPR011055">
    <property type="entry name" value="Dup_hybrid_motif"/>
</dbReference>
<keyword evidence="5" id="KW-0482">Metalloprotease</keyword>